<proteinExistence type="predicted"/>
<reference evidence="1" key="1">
    <citation type="journal article" date="2020" name="Nat. Commun.">
        <title>Large-scale genome sequencing of mycorrhizal fungi provides insights into the early evolution of symbiotic traits.</title>
        <authorList>
            <person name="Miyauchi S."/>
            <person name="Kiss E."/>
            <person name="Kuo A."/>
            <person name="Drula E."/>
            <person name="Kohler A."/>
            <person name="Sanchez-Garcia M."/>
            <person name="Morin E."/>
            <person name="Andreopoulos B."/>
            <person name="Barry K.W."/>
            <person name="Bonito G."/>
            <person name="Buee M."/>
            <person name="Carver A."/>
            <person name="Chen C."/>
            <person name="Cichocki N."/>
            <person name="Clum A."/>
            <person name="Culley D."/>
            <person name="Crous P.W."/>
            <person name="Fauchery L."/>
            <person name="Girlanda M."/>
            <person name="Hayes R.D."/>
            <person name="Keri Z."/>
            <person name="LaButti K."/>
            <person name="Lipzen A."/>
            <person name="Lombard V."/>
            <person name="Magnuson J."/>
            <person name="Maillard F."/>
            <person name="Murat C."/>
            <person name="Nolan M."/>
            <person name="Ohm R.A."/>
            <person name="Pangilinan J."/>
            <person name="Pereira M.F."/>
            <person name="Perotto S."/>
            <person name="Peter M."/>
            <person name="Pfister S."/>
            <person name="Riley R."/>
            <person name="Sitrit Y."/>
            <person name="Stielow J.B."/>
            <person name="Szollosi G."/>
            <person name="Zifcakova L."/>
            <person name="Stursova M."/>
            <person name="Spatafora J.W."/>
            <person name="Tedersoo L."/>
            <person name="Vaario L.M."/>
            <person name="Yamada A."/>
            <person name="Yan M."/>
            <person name="Wang P."/>
            <person name="Xu J."/>
            <person name="Bruns T."/>
            <person name="Baldrian P."/>
            <person name="Vilgalys R."/>
            <person name="Dunand C."/>
            <person name="Henrissat B."/>
            <person name="Grigoriev I.V."/>
            <person name="Hibbett D."/>
            <person name="Nagy L.G."/>
            <person name="Martin F.M."/>
        </authorList>
    </citation>
    <scope>NUCLEOTIDE SEQUENCE</scope>
    <source>
        <strain evidence="1">UP504</strain>
    </source>
</reference>
<accession>A0A9P6ANM1</accession>
<organism evidence="1 2">
    <name type="scientific">Hydnum rufescens UP504</name>
    <dbReference type="NCBI Taxonomy" id="1448309"/>
    <lineage>
        <taxon>Eukaryota</taxon>
        <taxon>Fungi</taxon>
        <taxon>Dikarya</taxon>
        <taxon>Basidiomycota</taxon>
        <taxon>Agaricomycotina</taxon>
        <taxon>Agaricomycetes</taxon>
        <taxon>Cantharellales</taxon>
        <taxon>Hydnaceae</taxon>
        <taxon>Hydnum</taxon>
    </lineage>
</organism>
<dbReference type="EMBL" id="MU129065">
    <property type="protein sequence ID" value="KAF9508111.1"/>
    <property type="molecule type" value="Genomic_DNA"/>
</dbReference>
<sequence>MVEIQHVAPHVPGDEVPTFLHELILVPPPIANIPLASNKRHCSPTPLDSPSKWLKFNCILIEGMDVDEQHVDQQHVDGLPDNKSAMDVNDPQDNSLQISASDIAKVIDVAEDLKEIDIAPTPAGPVHDERLSHAKELACSFAQADLIFEVERPNCRHLPTVLQSTLATFDPIIVFGEVPKPLAPLPPDAIKNLKSSAAGMCSHYICHFLAKIKAAKGRTPSDECHYVSIQEWVLEYSNTLWEDDCSPSLLDTSLTHQTPFRKHNLLFSGPPDLWRGESMHCVLPFTGSVDRAWTATTPNWSYNDMLFVRHMYNFNAPHLPYVLIGQFPPTSPVARAHTHWTGSSTGTG</sequence>
<dbReference type="AlphaFoldDB" id="A0A9P6ANM1"/>
<comment type="caution">
    <text evidence="1">The sequence shown here is derived from an EMBL/GenBank/DDBJ whole genome shotgun (WGS) entry which is preliminary data.</text>
</comment>
<protein>
    <submittedName>
        <fullName evidence="1">Uncharacterized protein</fullName>
    </submittedName>
</protein>
<name>A0A9P6ANM1_9AGAM</name>
<gene>
    <name evidence="1" type="ORF">BS47DRAFT_1398077</name>
</gene>
<evidence type="ECO:0000313" key="2">
    <source>
        <dbReference type="Proteomes" id="UP000886523"/>
    </source>
</evidence>
<keyword evidence="2" id="KW-1185">Reference proteome</keyword>
<evidence type="ECO:0000313" key="1">
    <source>
        <dbReference type="EMBL" id="KAF9508111.1"/>
    </source>
</evidence>
<dbReference type="Proteomes" id="UP000886523">
    <property type="component" value="Unassembled WGS sequence"/>
</dbReference>